<comment type="catalytic activity">
    <reaction evidence="8">
        <text>apo-[ACP] + acetyl-CoA = acetyl-[ACP] + adenosine 3',5'-bisphosphate + H(+)</text>
        <dbReference type="Rhea" id="RHEA:46564"/>
        <dbReference type="Rhea" id="RHEA-COMP:9621"/>
        <dbReference type="Rhea" id="RHEA-COMP:9690"/>
        <dbReference type="ChEBI" id="CHEBI:15378"/>
        <dbReference type="ChEBI" id="CHEBI:29999"/>
        <dbReference type="ChEBI" id="CHEBI:57288"/>
        <dbReference type="ChEBI" id="CHEBI:58343"/>
        <dbReference type="ChEBI" id="CHEBI:78446"/>
    </reaction>
    <physiologicalReaction direction="left-to-right" evidence="8">
        <dbReference type="Rhea" id="RHEA:46565"/>
    </physiologicalReaction>
</comment>
<evidence type="ECO:0000256" key="8">
    <source>
        <dbReference type="ARBA" id="ARBA00048794"/>
    </source>
</evidence>
<evidence type="ECO:0000256" key="4">
    <source>
        <dbReference type="ARBA" id="ARBA00022679"/>
    </source>
</evidence>
<dbReference type="FunFam" id="3.90.470.20:FF:000003">
    <property type="entry name" value="L-aminoadipate-semialdehyde dehydrogenase-phosphopantetheinyl transferase"/>
    <property type="match status" value="1"/>
</dbReference>
<protein>
    <recommendedName>
        <fullName evidence="3">L-aminoadipate-semialdehyde dehydrogenase-phosphopantetheinyl transferase</fullName>
        <ecNumber evidence="2">2.7.8.7</ecNumber>
    </recommendedName>
    <alternativeName>
        <fullName evidence="5">4'-phosphopantetheinyl transferase</fullName>
    </alternativeName>
    <alternativeName>
        <fullName evidence="6">Alpha-aminoadipic semialdehyde dehydrogenase-phosphopantetheinyl transferase</fullName>
    </alternativeName>
</protein>
<dbReference type="Proteomes" id="UP001165289">
    <property type="component" value="Unassembled WGS sequence"/>
</dbReference>
<evidence type="ECO:0000256" key="1">
    <source>
        <dbReference type="ARBA" id="ARBA00006195"/>
    </source>
</evidence>
<sequence>MSRYRWAFNIRLWNPTDEEWKRAISLISRTELDRISKFVFLDDRKRALVGRLSIRAAICNGLRVPWDKIELSRTSKGKPCLTEEFISKYPNASGYNFNISHQGDYVVLAAEDGSNVGIDVMKIELPRSNKTVEEFFHTMRKLFTPSEWSYINSAIDQHMKLTNFYRLWTLKESYLKATGQGISLDLQFLDFSNFSPLTLENVQTSTRVSTYLTLQYDWLFEESYIDANHIVSVAINGLSPSTMKLQVMEVSNLIHIATYEEHSS</sequence>
<evidence type="ECO:0000259" key="10">
    <source>
        <dbReference type="Pfam" id="PF22624"/>
    </source>
</evidence>
<evidence type="ECO:0000259" key="9">
    <source>
        <dbReference type="Pfam" id="PF01648"/>
    </source>
</evidence>
<dbReference type="Gene3D" id="3.90.470.20">
    <property type="entry name" value="4'-phosphopantetheinyl transferase domain"/>
    <property type="match status" value="2"/>
</dbReference>
<dbReference type="InterPro" id="IPR050559">
    <property type="entry name" value="P-Pant_transferase_sf"/>
</dbReference>
<comment type="catalytic activity">
    <reaction evidence="7">
        <text>apo-[ACP] + CoA = holo-[ACP] + adenosine 3',5'-bisphosphate + H(+)</text>
        <dbReference type="Rhea" id="RHEA:12068"/>
        <dbReference type="Rhea" id="RHEA-COMP:9685"/>
        <dbReference type="Rhea" id="RHEA-COMP:9690"/>
        <dbReference type="ChEBI" id="CHEBI:15378"/>
        <dbReference type="ChEBI" id="CHEBI:29999"/>
        <dbReference type="ChEBI" id="CHEBI:57287"/>
        <dbReference type="ChEBI" id="CHEBI:58343"/>
        <dbReference type="ChEBI" id="CHEBI:64479"/>
        <dbReference type="EC" id="2.7.8.7"/>
    </reaction>
    <physiologicalReaction direction="left-to-right" evidence="7">
        <dbReference type="Rhea" id="RHEA:12069"/>
    </physiologicalReaction>
</comment>
<gene>
    <name evidence="11" type="ORF">LOD99_1261</name>
</gene>
<dbReference type="InterPro" id="IPR037143">
    <property type="entry name" value="4-PPantetheinyl_Trfase_dom_sf"/>
</dbReference>
<proteinExistence type="inferred from homology"/>
<dbReference type="AlphaFoldDB" id="A0AAV7K6G6"/>
<evidence type="ECO:0000256" key="2">
    <source>
        <dbReference type="ARBA" id="ARBA00013172"/>
    </source>
</evidence>
<comment type="caution">
    <text evidence="11">The sequence shown here is derived from an EMBL/GenBank/DDBJ whole genome shotgun (WGS) entry which is preliminary data.</text>
</comment>
<evidence type="ECO:0000256" key="3">
    <source>
        <dbReference type="ARBA" id="ARBA00016301"/>
    </source>
</evidence>
<comment type="similarity">
    <text evidence="1">Belongs to the P-Pant transferase superfamily. AcpS family.</text>
</comment>
<dbReference type="GO" id="GO:0000287">
    <property type="term" value="F:magnesium ion binding"/>
    <property type="evidence" value="ECO:0007669"/>
    <property type="project" value="InterPro"/>
</dbReference>
<evidence type="ECO:0000256" key="5">
    <source>
        <dbReference type="ARBA" id="ARBA00030484"/>
    </source>
</evidence>
<accession>A0AAV7K6G6</accession>
<dbReference type="GO" id="GO:0019878">
    <property type="term" value="P:lysine biosynthetic process via aminoadipic acid"/>
    <property type="evidence" value="ECO:0007669"/>
    <property type="project" value="TreeGrafter"/>
</dbReference>
<dbReference type="InterPro" id="IPR055066">
    <property type="entry name" value="AASDHPPT_N"/>
</dbReference>
<dbReference type="PANTHER" id="PTHR12215:SF10">
    <property type="entry name" value="L-AMINOADIPATE-SEMIALDEHYDE DEHYDROGENASE-PHOSPHOPANTETHEINYL TRANSFERASE"/>
    <property type="match status" value="1"/>
</dbReference>
<dbReference type="EMBL" id="JAKMXF010000144">
    <property type="protein sequence ID" value="KAI6656465.1"/>
    <property type="molecule type" value="Genomic_DNA"/>
</dbReference>
<dbReference type="SUPFAM" id="SSF56214">
    <property type="entry name" value="4'-phosphopantetheinyl transferase"/>
    <property type="match status" value="2"/>
</dbReference>
<reference evidence="11 12" key="1">
    <citation type="journal article" date="2023" name="BMC Biol.">
        <title>The compact genome of the sponge Oopsacas minuta (Hexactinellida) is lacking key metazoan core genes.</title>
        <authorList>
            <person name="Santini S."/>
            <person name="Schenkelaars Q."/>
            <person name="Jourda C."/>
            <person name="Duchesne M."/>
            <person name="Belahbib H."/>
            <person name="Rocher C."/>
            <person name="Selva M."/>
            <person name="Riesgo A."/>
            <person name="Vervoort M."/>
            <person name="Leys S.P."/>
            <person name="Kodjabachian L."/>
            <person name="Le Bivic A."/>
            <person name="Borchiellini C."/>
            <person name="Claverie J.M."/>
            <person name="Renard E."/>
        </authorList>
    </citation>
    <scope>NUCLEOTIDE SEQUENCE [LARGE SCALE GENOMIC DNA]</scope>
    <source>
        <strain evidence="11">SPO-2</strain>
    </source>
</reference>
<keyword evidence="4 11" id="KW-0808">Transferase</keyword>
<evidence type="ECO:0000313" key="12">
    <source>
        <dbReference type="Proteomes" id="UP001165289"/>
    </source>
</evidence>
<feature type="domain" description="4'-phosphopantetheinyl transferase N-terminal" evidence="10">
    <location>
        <begin position="13"/>
        <end position="111"/>
    </location>
</feature>
<name>A0AAV7K6G6_9METZ</name>
<evidence type="ECO:0000256" key="7">
    <source>
        <dbReference type="ARBA" id="ARBA00048641"/>
    </source>
</evidence>
<organism evidence="11 12">
    <name type="scientific">Oopsacas minuta</name>
    <dbReference type="NCBI Taxonomy" id="111878"/>
    <lineage>
        <taxon>Eukaryota</taxon>
        <taxon>Metazoa</taxon>
        <taxon>Porifera</taxon>
        <taxon>Hexactinellida</taxon>
        <taxon>Hexasterophora</taxon>
        <taxon>Lyssacinosida</taxon>
        <taxon>Leucopsacidae</taxon>
        <taxon>Oopsacas</taxon>
    </lineage>
</organism>
<dbReference type="InterPro" id="IPR008278">
    <property type="entry name" value="4-PPantetheinyl_Trfase_dom"/>
</dbReference>
<dbReference type="GO" id="GO:0005829">
    <property type="term" value="C:cytosol"/>
    <property type="evidence" value="ECO:0007669"/>
    <property type="project" value="TreeGrafter"/>
</dbReference>
<feature type="domain" description="4'-phosphopantetheinyl transferase" evidence="9">
    <location>
        <begin position="116"/>
        <end position="202"/>
    </location>
</feature>
<dbReference type="PANTHER" id="PTHR12215">
    <property type="entry name" value="PHOSPHOPANTETHEINE TRANSFERASE"/>
    <property type="match status" value="1"/>
</dbReference>
<dbReference type="Pfam" id="PF01648">
    <property type="entry name" value="ACPS"/>
    <property type="match status" value="1"/>
</dbReference>
<keyword evidence="12" id="KW-1185">Reference proteome</keyword>
<evidence type="ECO:0000256" key="6">
    <source>
        <dbReference type="ARBA" id="ARBA00033443"/>
    </source>
</evidence>
<dbReference type="GO" id="GO:0008897">
    <property type="term" value="F:holo-[acyl-carrier-protein] synthase activity"/>
    <property type="evidence" value="ECO:0007669"/>
    <property type="project" value="UniProtKB-EC"/>
</dbReference>
<dbReference type="EC" id="2.7.8.7" evidence="2"/>
<evidence type="ECO:0000313" key="11">
    <source>
        <dbReference type="EMBL" id="KAI6656465.1"/>
    </source>
</evidence>
<dbReference type="Pfam" id="PF22624">
    <property type="entry name" value="AASDHPPT_N"/>
    <property type="match status" value="1"/>
</dbReference>